<evidence type="ECO:0000256" key="3">
    <source>
        <dbReference type="ARBA" id="ARBA00022519"/>
    </source>
</evidence>
<evidence type="ECO:0000313" key="11">
    <source>
        <dbReference type="EMBL" id="MDT0496332.1"/>
    </source>
</evidence>
<dbReference type="InterPro" id="IPR017850">
    <property type="entry name" value="Alkaline_phosphatase_core_sf"/>
</dbReference>
<evidence type="ECO:0000256" key="2">
    <source>
        <dbReference type="ARBA" id="ARBA00022475"/>
    </source>
</evidence>
<evidence type="ECO:0000256" key="6">
    <source>
        <dbReference type="ARBA" id="ARBA00022989"/>
    </source>
</evidence>
<keyword evidence="7 8" id="KW-0472">Membrane</keyword>
<dbReference type="Gene3D" id="3.40.720.10">
    <property type="entry name" value="Alkaline Phosphatase, subunit A"/>
    <property type="match status" value="1"/>
</dbReference>
<dbReference type="NCBIfam" id="NF028537">
    <property type="entry name" value="P_eth_NH2_trans"/>
    <property type="match status" value="1"/>
</dbReference>
<evidence type="ECO:0000256" key="5">
    <source>
        <dbReference type="ARBA" id="ARBA00022692"/>
    </source>
</evidence>
<dbReference type="RefSeq" id="WP_311363725.1">
    <property type="nucleotide sequence ID" value="NZ_JAVRIC010000003.1"/>
</dbReference>
<dbReference type="InterPro" id="IPR058130">
    <property type="entry name" value="PEA_transf_C"/>
</dbReference>
<keyword evidence="3" id="KW-0997">Cell inner membrane</keyword>
<comment type="subcellular location">
    <subcellularLocation>
        <location evidence="1">Cell inner membrane</location>
        <topology evidence="1">Multi-pass membrane protein</topology>
    </subcellularLocation>
</comment>
<name>A0ABU2WGY3_9GAMM</name>
<feature type="domain" description="Sulfatase N-terminal" evidence="9">
    <location>
        <begin position="248"/>
        <end position="535"/>
    </location>
</feature>
<evidence type="ECO:0000259" key="10">
    <source>
        <dbReference type="Pfam" id="PF08019"/>
    </source>
</evidence>
<sequence length="554" mass="61667">MFNTETVRDTRTAERSERVPIRAGRPAAAVTLLCALFVVIFDNFHFWASLYRDTPPESMEAVAMYGIVFIALVMIYNALFSLLALRWLLKPMLSLILMVAAACAYFMDAFGVIINDSMLRNVLETDAGEAAELLSPRLLIYLGLLGVLPCVLLWRTPIRHGALSREVPLRLITAILSLMIGVGVLFTHYKYISFVARQHNELRYLLNPYYPVWSARKLLPSREAAAPDPRGRTATQAAATVTAKPTVLVLVVGETARAANFQLNGYARTTNPRLSDEPLLINYTQVTSCGTATAVSVPCMFSRLPRSEFSHDKAKANVDFVQVLQTAGVSVYWRENDGGCKGVCVGTDFQDLSHGVAPDLCDEDGCQDGVMIRSLSAILDHLRGDTLIVLHPQGSHGPAYYRRYPEAFRRFTPDCRTQQVQTCSQPEIVNAYDNTIVYTDDILAEAIAQLRRRADSLDTAMLYLSDHGESLGENGLYLHGMPYSLAPAEQTHVPFMLWLSPQLEAHAGLRRHCLLGNADISYSHDNLFHSVLGLFRIRTDAYEPEMDILEECRG</sequence>
<dbReference type="Pfam" id="PF08019">
    <property type="entry name" value="EptA_B_N"/>
    <property type="match status" value="1"/>
</dbReference>
<evidence type="ECO:0000256" key="1">
    <source>
        <dbReference type="ARBA" id="ARBA00004429"/>
    </source>
</evidence>
<feature type="transmembrane region" description="Helical" evidence="8">
    <location>
        <begin position="62"/>
        <end position="85"/>
    </location>
</feature>
<evidence type="ECO:0000313" key="12">
    <source>
        <dbReference type="Proteomes" id="UP001254608"/>
    </source>
</evidence>
<feature type="transmembrane region" description="Helical" evidence="8">
    <location>
        <begin position="92"/>
        <end position="114"/>
    </location>
</feature>
<evidence type="ECO:0000256" key="4">
    <source>
        <dbReference type="ARBA" id="ARBA00022679"/>
    </source>
</evidence>
<keyword evidence="5 8" id="KW-0812">Transmembrane</keyword>
<keyword evidence="2" id="KW-1003">Cell membrane</keyword>
<proteinExistence type="predicted"/>
<feature type="transmembrane region" description="Helical" evidence="8">
    <location>
        <begin position="134"/>
        <end position="155"/>
    </location>
</feature>
<dbReference type="Proteomes" id="UP001254608">
    <property type="component" value="Unassembled WGS sequence"/>
</dbReference>
<evidence type="ECO:0000256" key="8">
    <source>
        <dbReference type="SAM" id="Phobius"/>
    </source>
</evidence>
<gene>
    <name evidence="11" type="ORF">RM530_02985</name>
</gene>
<protein>
    <submittedName>
        <fullName evidence="11">Phosphoethanolamine--lipid A transferase</fullName>
    </submittedName>
</protein>
<dbReference type="InterPro" id="IPR000917">
    <property type="entry name" value="Sulfatase_N"/>
</dbReference>
<keyword evidence="12" id="KW-1185">Reference proteome</keyword>
<dbReference type="EMBL" id="JAVRIC010000003">
    <property type="protein sequence ID" value="MDT0496332.1"/>
    <property type="molecule type" value="Genomic_DNA"/>
</dbReference>
<dbReference type="PANTHER" id="PTHR30443">
    <property type="entry name" value="INNER MEMBRANE PROTEIN"/>
    <property type="match status" value="1"/>
</dbReference>
<dbReference type="InterPro" id="IPR040423">
    <property type="entry name" value="PEA_transferase"/>
</dbReference>
<dbReference type="CDD" id="cd16017">
    <property type="entry name" value="LptA"/>
    <property type="match status" value="1"/>
</dbReference>
<dbReference type="Pfam" id="PF00884">
    <property type="entry name" value="Sulfatase"/>
    <property type="match status" value="1"/>
</dbReference>
<dbReference type="SUPFAM" id="SSF53649">
    <property type="entry name" value="Alkaline phosphatase-like"/>
    <property type="match status" value="1"/>
</dbReference>
<dbReference type="PANTHER" id="PTHR30443:SF0">
    <property type="entry name" value="PHOSPHOETHANOLAMINE TRANSFERASE EPTA"/>
    <property type="match status" value="1"/>
</dbReference>
<dbReference type="GO" id="GO:0016740">
    <property type="term" value="F:transferase activity"/>
    <property type="evidence" value="ECO:0007669"/>
    <property type="project" value="UniProtKB-KW"/>
</dbReference>
<comment type="caution">
    <text evidence="11">The sequence shown here is derived from an EMBL/GenBank/DDBJ whole genome shotgun (WGS) entry which is preliminary data.</text>
</comment>
<feature type="transmembrane region" description="Helical" evidence="8">
    <location>
        <begin position="167"/>
        <end position="189"/>
    </location>
</feature>
<accession>A0ABU2WGY3</accession>
<evidence type="ECO:0000259" key="9">
    <source>
        <dbReference type="Pfam" id="PF00884"/>
    </source>
</evidence>
<evidence type="ECO:0000256" key="7">
    <source>
        <dbReference type="ARBA" id="ARBA00023136"/>
    </source>
</evidence>
<feature type="domain" description="Phosphoethanolamine transferase N-terminal" evidence="10">
    <location>
        <begin position="72"/>
        <end position="219"/>
    </location>
</feature>
<feature type="transmembrane region" description="Helical" evidence="8">
    <location>
        <begin position="27"/>
        <end position="50"/>
    </location>
</feature>
<reference evidence="11 12" key="1">
    <citation type="submission" date="2023-09" db="EMBL/GenBank/DDBJ databases">
        <authorList>
            <person name="Rey-Velasco X."/>
        </authorList>
    </citation>
    <scope>NUCLEOTIDE SEQUENCE [LARGE SCALE GENOMIC DNA]</scope>
    <source>
        <strain evidence="11 12">W345</strain>
    </source>
</reference>
<dbReference type="InterPro" id="IPR012549">
    <property type="entry name" value="EptA-like_N"/>
</dbReference>
<organism evidence="11 12">
    <name type="scientific">Banduia mediterranea</name>
    <dbReference type="NCBI Taxonomy" id="3075609"/>
    <lineage>
        <taxon>Bacteria</taxon>
        <taxon>Pseudomonadati</taxon>
        <taxon>Pseudomonadota</taxon>
        <taxon>Gammaproteobacteria</taxon>
        <taxon>Nevskiales</taxon>
        <taxon>Algiphilaceae</taxon>
        <taxon>Banduia</taxon>
    </lineage>
</organism>
<keyword evidence="4 11" id="KW-0808">Transferase</keyword>
<keyword evidence="6 8" id="KW-1133">Transmembrane helix</keyword>